<dbReference type="Proteomes" id="UP000475249">
    <property type="component" value="Unassembled WGS sequence"/>
</dbReference>
<name>A0A6L9EC16_9FLAO</name>
<feature type="domain" description="AraC effector-binding" evidence="1">
    <location>
        <begin position="7"/>
        <end position="161"/>
    </location>
</feature>
<dbReference type="Pfam" id="PF06445">
    <property type="entry name" value="GyrI-like"/>
    <property type="match status" value="1"/>
</dbReference>
<dbReference type="InterPro" id="IPR010499">
    <property type="entry name" value="AraC_E-bd"/>
</dbReference>
<dbReference type="EMBL" id="WXYO01000004">
    <property type="protein sequence ID" value="NAS12265.1"/>
    <property type="molecule type" value="Genomic_DNA"/>
</dbReference>
<organism evidence="2 3">
    <name type="scientific">Poritiphilus flavus</name>
    <dbReference type="NCBI Taxonomy" id="2697053"/>
    <lineage>
        <taxon>Bacteria</taxon>
        <taxon>Pseudomonadati</taxon>
        <taxon>Bacteroidota</taxon>
        <taxon>Flavobacteriia</taxon>
        <taxon>Flavobacteriales</taxon>
        <taxon>Flavobacteriaceae</taxon>
        <taxon>Poritiphilus</taxon>
    </lineage>
</organism>
<protein>
    <recommendedName>
        <fullName evidence="1">AraC effector-binding domain-containing protein</fullName>
    </recommendedName>
</protein>
<evidence type="ECO:0000259" key="1">
    <source>
        <dbReference type="SMART" id="SM00871"/>
    </source>
</evidence>
<dbReference type="RefSeq" id="WP_161435305.1">
    <property type="nucleotide sequence ID" value="NZ_WXYO01000004.1"/>
</dbReference>
<dbReference type="AlphaFoldDB" id="A0A6L9EC16"/>
<proteinExistence type="predicted"/>
<gene>
    <name evidence="2" type="ORF">GTQ38_09650</name>
</gene>
<dbReference type="PANTHER" id="PTHR40055">
    <property type="entry name" value="TRANSCRIPTIONAL REGULATOR YGIV-RELATED"/>
    <property type="match status" value="1"/>
</dbReference>
<evidence type="ECO:0000313" key="3">
    <source>
        <dbReference type="Proteomes" id="UP000475249"/>
    </source>
</evidence>
<dbReference type="InterPro" id="IPR050908">
    <property type="entry name" value="SmbC-like"/>
</dbReference>
<dbReference type="InterPro" id="IPR011256">
    <property type="entry name" value="Reg_factor_effector_dom_sf"/>
</dbReference>
<dbReference type="SUPFAM" id="SSF55136">
    <property type="entry name" value="Probable bacterial effector-binding domain"/>
    <property type="match status" value="1"/>
</dbReference>
<comment type="caution">
    <text evidence="2">The sequence shown here is derived from an EMBL/GenBank/DDBJ whole genome shotgun (WGS) entry which is preliminary data.</text>
</comment>
<dbReference type="SMART" id="SM00871">
    <property type="entry name" value="AraC_E_bind"/>
    <property type="match status" value="1"/>
</dbReference>
<accession>A0A6L9EC16</accession>
<evidence type="ECO:0000313" key="2">
    <source>
        <dbReference type="EMBL" id="NAS12265.1"/>
    </source>
</evidence>
<keyword evidence="3" id="KW-1185">Reference proteome</keyword>
<reference evidence="2 3" key="1">
    <citation type="submission" date="2020-01" db="EMBL/GenBank/DDBJ databases">
        <title>Bacteria diversity of Porities sp.</title>
        <authorList>
            <person name="Wang G."/>
        </authorList>
    </citation>
    <scope>NUCLEOTIDE SEQUENCE [LARGE SCALE GENOMIC DNA]</scope>
    <source>
        <strain evidence="2 3">R33</strain>
    </source>
</reference>
<sequence length="162" mass="18507">MKTIEESKIQIKALPERNLAYIRHIGPYKGDTELFGRLFGEVYAWAGPKGVLARPEMEAITVYHDPHTVPEEEQRISVGVTVPENIMAEGNMKILKLPKANYLVGSFEILPTEYGMAWESMLDHINEENLEYTGMMYESYQNEPDKHPEGKHIVEICIALKD</sequence>
<dbReference type="InterPro" id="IPR029442">
    <property type="entry name" value="GyrI-like"/>
</dbReference>
<dbReference type="Gene3D" id="3.20.80.10">
    <property type="entry name" value="Regulatory factor, effector binding domain"/>
    <property type="match status" value="1"/>
</dbReference>
<dbReference type="PANTHER" id="PTHR40055:SF1">
    <property type="entry name" value="TRANSCRIPTIONAL REGULATOR YGIV-RELATED"/>
    <property type="match status" value="1"/>
</dbReference>